<sequence length="94" mass="10115">MGSNGVYGGWECAFSAFHGVEVTGRKGGQGIFLLGDVQFVIFENIFRGAIKCYCTACLFQLLLERGAHRLDSLVDGLGVVGAFGLPSRRVKLSE</sequence>
<dbReference type="AlphaFoldDB" id="A0A2H6KJT6"/>
<comment type="caution">
    <text evidence="1">The sequence shown here is derived from an EMBL/GenBank/DDBJ whole genome shotgun (WGS) entry which is preliminary data.</text>
</comment>
<dbReference type="EMBL" id="BDSA01000025">
    <property type="protein sequence ID" value="GBE63240.1"/>
    <property type="molecule type" value="Genomic_DNA"/>
</dbReference>
<dbReference type="Proteomes" id="UP000236319">
    <property type="component" value="Unassembled WGS sequence"/>
</dbReference>
<dbReference type="VEuPathDB" id="PiroplasmaDB:BOVATA_047330"/>
<accession>A0A2H6KJT6</accession>
<evidence type="ECO:0000313" key="2">
    <source>
        <dbReference type="Proteomes" id="UP000236319"/>
    </source>
</evidence>
<organism evidence="1 2">
    <name type="scientific">Babesia ovata</name>
    <dbReference type="NCBI Taxonomy" id="189622"/>
    <lineage>
        <taxon>Eukaryota</taxon>
        <taxon>Sar</taxon>
        <taxon>Alveolata</taxon>
        <taxon>Apicomplexa</taxon>
        <taxon>Aconoidasida</taxon>
        <taxon>Piroplasmida</taxon>
        <taxon>Babesiidae</taxon>
        <taxon>Babesia</taxon>
    </lineage>
</organism>
<dbReference type="GeneID" id="39877010"/>
<evidence type="ECO:0000313" key="1">
    <source>
        <dbReference type="EMBL" id="GBE63240.1"/>
    </source>
</evidence>
<keyword evidence="2" id="KW-1185">Reference proteome</keyword>
<protein>
    <submittedName>
        <fullName evidence="1">Ku70 Ku80 beta-barrel domain-containing protein, putative</fullName>
    </submittedName>
</protein>
<reference evidence="1 2" key="1">
    <citation type="journal article" date="2017" name="BMC Genomics">
        <title>Whole-genome assembly of Babesia ovata and comparative genomics between closely related pathogens.</title>
        <authorList>
            <person name="Yamagishi J."/>
            <person name="Asada M."/>
            <person name="Hakimi H."/>
            <person name="Tanaka T.Q."/>
            <person name="Sugimoto C."/>
            <person name="Kawazu S."/>
        </authorList>
    </citation>
    <scope>NUCLEOTIDE SEQUENCE [LARGE SCALE GENOMIC DNA]</scope>
    <source>
        <strain evidence="1 2">Miyake</strain>
    </source>
</reference>
<gene>
    <name evidence="1" type="ORF">BOVATA_047330</name>
</gene>
<dbReference type="RefSeq" id="XP_028869483.1">
    <property type="nucleotide sequence ID" value="XM_029013650.1"/>
</dbReference>
<proteinExistence type="predicted"/>
<name>A0A2H6KJT6_9APIC</name>